<evidence type="ECO:0000313" key="4">
    <source>
        <dbReference type="Proteomes" id="UP001152888"/>
    </source>
</evidence>
<dbReference type="Proteomes" id="UP001152888">
    <property type="component" value="Unassembled WGS sequence"/>
</dbReference>
<feature type="region of interest" description="Disordered" evidence="1">
    <location>
        <begin position="1"/>
        <end position="22"/>
    </location>
</feature>
<evidence type="ECO:0000259" key="2">
    <source>
        <dbReference type="Pfam" id="PF12017"/>
    </source>
</evidence>
<proteinExistence type="predicted"/>
<dbReference type="OrthoDB" id="10070386at2759"/>
<name>A0A9P0P9M0_ACAOB</name>
<protein>
    <recommendedName>
        <fullName evidence="2">THAP9-like helix-turn-helix domain-containing protein</fullName>
    </recommendedName>
</protein>
<organism evidence="3 4">
    <name type="scientific">Acanthoscelides obtectus</name>
    <name type="common">Bean weevil</name>
    <name type="synonym">Bruchus obtectus</name>
    <dbReference type="NCBI Taxonomy" id="200917"/>
    <lineage>
        <taxon>Eukaryota</taxon>
        <taxon>Metazoa</taxon>
        <taxon>Ecdysozoa</taxon>
        <taxon>Arthropoda</taxon>
        <taxon>Hexapoda</taxon>
        <taxon>Insecta</taxon>
        <taxon>Pterygota</taxon>
        <taxon>Neoptera</taxon>
        <taxon>Endopterygota</taxon>
        <taxon>Coleoptera</taxon>
        <taxon>Polyphaga</taxon>
        <taxon>Cucujiformia</taxon>
        <taxon>Chrysomeloidea</taxon>
        <taxon>Chrysomelidae</taxon>
        <taxon>Bruchinae</taxon>
        <taxon>Bruchini</taxon>
        <taxon>Acanthoscelides</taxon>
    </lineage>
</organism>
<reference evidence="3" key="1">
    <citation type="submission" date="2022-03" db="EMBL/GenBank/DDBJ databases">
        <authorList>
            <person name="Sayadi A."/>
        </authorList>
    </citation>
    <scope>NUCLEOTIDE SEQUENCE</scope>
</reference>
<feature type="domain" description="THAP9-like helix-turn-helix" evidence="2">
    <location>
        <begin position="134"/>
        <end position="211"/>
    </location>
</feature>
<dbReference type="Pfam" id="PF12017">
    <property type="entry name" value="Tnp_P_element"/>
    <property type="match status" value="1"/>
</dbReference>
<dbReference type="EMBL" id="CAKOFQ010006850">
    <property type="protein sequence ID" value="CAH1976690.1"/>
    <property type="molecule type" value="Genomic_DNA"/>
</dbReference>
<evidence type="ECO:0000256" key="1">
    <source>
        <dbReference type="SAM" id="MobiDB-lite"/>
    </source>
</evidence>
<dbReference type="InterPro" id="IPR021896">
    <property type="entry name" value="THAP9-like_HTH"/>
</dbReference>
<feature type="compositionally biased region" description="Low complexity" evidence="1">
    <location>
        <begin position="12"/>
        <end position="22"/>
    </location>
</feature>
<sequence length="245" mass="27868">MPKGIASSLDVTGSSIRTSSSRINTDESFNVKDWPSSSSSKIWSASPATVTASENGYESDVFTESVQAKKKTKRKRYVGDLTSSDFSTSEKRKRNFRLMKDTILRQRKLLQNKQRLIRYFRNRIQTQKEFLDMLTQKFNMNASTESELKACLSGPASQIFERMLKGPSTQKCDPVLRSFAVTLAFYSPKAYTFVRNPFNKSLPDLSIISKWYKSVNGSPGFTQEALETLKILKRQADAMLCAIWF</sequence>
<dbReference type="AlphaFoldDB" id="A0A9P0P9M0"/>
<accession>A0A9P0P9M0</accession>
<comment type="caution">
    <text evidence="3">The sequence shown here is derived from an EMBL/GenBank/DDBJ whole genome shotgun (WGS) entry which is preliminary data.</text>
</comment>
<gene>
    <name evidence="3" type="ORF">ACAOBT_LOCUS12278</name>
</gene>
<keyword evidence="4" id="KW-1185">Reference proteome</keyword>
<evidence type="ECO:0000313" key="3">
    <source>
        <dbReference type="EMBL" id="CAH1976690.1"/>
    </source>
</evidence>